<dbReference type="Pfam" id="PF00288">
    <property type="entry name" value="GHMP_kinases_N"/>
    <property type="match status" value="1"/>
</dbReference>
<reference evidence="17" key="1">
    <citation type="submission" date="2017-02" db="EMBL/GenBank/DDBJ databases">
        <authorList>
            <person name="Varghese N."/>
            <person name="Submissions S."/>
        </authorList>
    </citation>
    <scope>NUCLEOTIDE SEQUENCE [LARGE SCALE GENOMIC DNA]</scope>
    <source>
        <strain evidence="17">DSM 15739</strain>
    </source>
</reference>
<dbReference type="InterPro" id="IPR006204">
    <property type="entry name" value="GHMP_kinase_N_dom"/>
</dbReference>
<keyword evidence="10 13" id="KW-0067">ATP-binding</keyword>
<dbReference type="EMBL" id="FUWO01000023">
    <property type="protein sequence ID" value="SJZ82439.1"/>
    <property type="molecule type" value="Genomic_DNA"/>
</dbReference>
<evidence type="ECO:0000256" key="8">
    <source>
        <dbReference type="ARBA" id="ARBA00022741"/>
    </source>
</evidence>
<comment type="catalytic activity">
    <reaction evidence="11 13">
        <text>L-homoserine + ATP = O-phospho-L-homoserine + ADP + H(+)</text>
        <dbReference type="Rhea" id="RHEA:13985"/>
        <dbReference type="ChEBI" id="CHEBI:15378"/>
        <dbReference type="ChEBI" id="CHEBI:30616"/>
        <dbReference type="ChEBI" id="CHEBI:57476"/>
        <dbReference type="ChEBI" id="CHEBI:57590"/>
        <dbReference type="ChEBI" id="CHEBI:456216"/>
        <dbReference type="EC" id="2.7.1.39"/>
    </reaction>
</comment>
<dbReference type="Pfam" id="PF08544">
    <property type="entry name" value="GHMP_kinases_C"/>
    <property type="match status" value="1"/>
</dbReference>
<dbReference type="PANTHER" id="PTHR20861:SF1">
    <property type="entry name" value="HOMOSERINE KINASE"/>
    <property type="match status" value="1"/>
</dbReference>
<name>A0A1T4NT33_9LACT</name>
<proteinExistence type="inferred from homology"/>
<keyword evidence="6 13" id="KW-0808">Transferase</keyword>
<feature type="domain" description="GHMP kinase C-terminal" evidence="15">
    <location>
        <begin position="201"/>
        <end position="276"/>
    </location>
</feature>
<dbReference type="InterPro" id="IPR036554">
    <property type="entry name" value="GHMP_kinase_C_sf"/>
</dbReference>
<dbReference type="PRINTS" id="PR00958">
    <property type="entry name" value="HOMSERKINASE"/>
</dbReference>
<evidence type="ECO:0000256" key="6">
    <source>
        <dbReference type="ARBA" id="ARBA00022679"/>
    </source>
</evidence>
<evidence type="ECO:0000259" key="15">
    <source>
        <dbReference type="Pfam" id="PF08544"/>
    </source>
</evidence>
<evidence type="ECO:0000256" key="5">
    <source>
        <dbReference type="ARBA" id="ARBA00022605"/>
    </source>
</evidence>
<evidence type="ECO:0000256" key="12">
    <source>
        <dbReference type="ARBA" id="ARBA00049954"/>
    </source>
</evidence>
<evidence type="ECO:0000313" key="16">
    <source>
        <dbReference type="EMBL" id="SJZ82439.1"/>
    </source>
</evidence>
<dbReference type="GO" id="GO:0004413">
    <property type="term" value="F:homoserine kinase activity"/>
    <property type="evidence" value="ECO:0007669"/>
    <property type="project" value="UniProtKB-UniRule"/>
</dbReference>
<evidence type="ECO:0000256" key="10">
    <source>
        <dbReference type="ARBA" id="ARBA00022840"/>
    </source>
</evidence>
<dbReference type="PANTHER" id="PTHR20861">
    <property type="entry name" value="HOMOSERINE/4-DIPHOSPHOCYTIDYL-2-C-METHYL-D-ERYTHRITOL KINASE"/>
    <property type="match status" value="1"/>
</dbReference>
<dbReference type="OrthoDB" id="9769912at2"/>
<dbReference type="GO" id="GO:0009088">
    <property type="term" value="P:threonine biosynthetic process"/>
    <property type="evidence" value="ECO:0007669"/>
    <property type="project" value="UniProtKB-UniRule"/>
</dbReference>
<dbReference type="InterPro" id="IPR014721">
    <property type="entry name" value="Ribsml_uS5_D2-typ_fold_subgr"/>
</dbReference>
<organism evidence="16 17">
    <name type="scientific">Globicatella sulfidifaciens DSM 15739</name>
    <dbReference type="NCBI Taxonomy" id="1121925"/>
    <lineage>
        <taxon>Bacteria</taxon>
        <taxon>Bacillati</taxon>
        <taxon>Bacillota</taxon>
        <taxon>Bacilli</taxon>
        <taxon>Lactobacillales</taxon>
        <taxon>Aerococcaceae</taxon>
        <taxon>Globicatella</taxon>
    </lineage>
</organism>
<dbReference type="RefSeq" id="WP_078756532.1">
    <property type="nucleotide sequence ID" value="NZ_FUWO01000023.1"/>
</dbReference>
<keyword evidence="8 13" id="KW-0547">Nucleotide-binding</keyword>
<feature type="binding site" evidence="13">
    <location>
        <begin position="87"/>
        <end position="97"/>
    </location>
    <ligand>
        <name>ATP</name>
        <dbReference type="ChEBI" id="CHEBI:30616"/>
    </ligand>
</feature>
<protein>
    <recommendedName>
        <fullName evidence="4 13">Homoserine kinase</fullName>
        <shortName evidence="13">HK</shortName>
        <shortName evidence="13">HSK</shortName>
        <ecNumber evidence="3 13">2.7.1.39</ecNumber>
    </recommendedName>
</protein>
<keyword evidence="9 13" id="KW-0418">Kinase</keyword>
<dbReference type="SUPFAM" id="SSF55060">
    <property type="entry name" value="GHMP Kinase, C-terminal domain"/>
    <property type="match status" value="1"/>
</dbReference>
<comment type="function">
    <text evidence="12 13">Catalyzes the ATP-dependent phosphorylation of L-homoserine to L-homoserine phosphate.</text>
</comment>
<keyword evidence="13" id="KW-0963">Cytoplasm</keyword>
<gene>
    <name evidence="13" type="primary">thrB</name>
    <name evidence="16" type="ORF">SAMN02746011_01852</name>
</gene>
<accession>A0A1T4NT33</accession>
<evidence type="ECO:0000256" key="1">
    <source>
        <dbReference type="ARBA" id="ARBA00005015"/>
    </source>
</evidence>
<dbReference type="NCBIfam" id="TIGR00191">
    <property type="entry name" value="thrB"/>
    <property type="match status" value="1"/>
</dbReference>
<evidence type="ECO:0000259" key="14">
    <source>
        <dbReference type="Pfam" id="PF00288"/>
    </source>
</evidence>
<dbReference type="GO" id="GO:0005524">
    <property type="term" value="F:ATP binding"/>
    <property type="evidence" value="ECO:0007669"/>
    <property type="project" value="UniProtKB-UniRule"/>
</dbReference>
<dbReference type="HAMAP" id="MF_00384">
    <property type="entry name" value="Homoser_kinase"/>
    <property type="match status" value="1"/>
</dbReference>
<dbReference type="PROSITE" id="PS00627">
    <property type="entry name" value="GHMP_KINASES_ATP"/>
    <property type="match status" value="1"/>
</dbReference>
<dbReference type="Gene3D" id="3.30.70.890">
    <property type="entry name" value="GHMP kinase, C-terminal domain"/>
    <property type="match status" value="1"/>
</dbReference>
<dbReference type="AlphaFoldDB" id="A0A1T4NT33"/>
<evidence type="ECO:0000256" key="2">
    <source>
        <dbReference type="ARBA" id="ARBA00007370"/>
    </source>
</evidence>
<dbReference type="UniPathway" id="UPA00050">
    <property type="reaction ID" value="UER00064"/>
</dbReference>
<dbReference type="InterPro" id="IPR006203">
    <property type="entry name" value="GHMP_knse_ATP-bd_CS"/>
</dbReference>
<dbReference type="GO" id="GO:0005737">
    <property type="term" value="C:cytoplasm"/>
    <property type="evidence" value="ECO:0007669"/>
    <property type="project" value="UniProtKB-SubCell"/>
</dbReference>
<dbReference type="InterPro" id="IPR020568">
    <property type="entry name" value="Ribosomal_Su5_D2-typ_SF"/>
</dbReference>
<dbReference type="STRING" id="1121925.SAMN02746011_01852"/>
<comment type="pathway">
    <text evidence="1 13">Amino-acid biosynthesis; L-threonine biosynthesis; L-threonine from L-aspartate: step 4/5.</text>
</comment>
<dbReference type="SUPFAM" id="SSF54211">
    <property type="entry name" value="Ribosomal protein S5 domain 2-like"/>
    <property type="match status" value="1"/>
</dbReference>
<evidence type="ECO:0000256" key="13">
    <source>
        <dbReference type="HAMAP-Rule" id="MF_00384"/>
    </source>
</evidence>
<evidence type="ECO:0000256" key="3">
    <source>
        <dbReference type="ARBA" id="ARBA00012078"/>
    </source>
</evidence>
<keyword evidence="7 13" id="KW-0791">Threonine biosynthesis</keyword>
<keyword evidence="5 13" id="KW-0028">Amino-acid biosynthesis</keyword>
<comment type="subcellular location">
    <subcellularLocation>
        <location evidence="13">Cytoplasm</location>
    </subcellularLocation>
</comment>
<comment type="similarity">
    <text evidence="2 13">Belongs to the GHMP kinase family. Homoserine kinase subfamily.</text>
</comment>
<dbReference type="InterPro" id="IPR000870">
    <property type="entry name" value="Homoserine_kinase"/>
</dbReference>
<evidence type="ECO:0000256" key="9">
    <source>
        <dbReference type="ARBA" id="ARBA00022777"/>
    </source>
</evidence>
<dbReference type="EC" id="2.7.1.39" evidence="3 13"/>
<dbReference type="Proteomes" id="UP000189941">
    <property type="component" value="Unassembled WGS sequence"/>
</dbReference>
<evidence type="ECO:0000256" key="4">
    <source>
        <dbReference type="ARBA" id="ARBA00017858"/>
    </source>
</evidence>
<feature type="domain" description="GHMP kinase N-terminal" evidence="14">
    <location>
        <begin position="58"/>
        <end position="140"/>
    </location>
</feature>
<sequence length="289" mass="31518">MSQFEIKVPATTANLGVGFDSIGLALNKFLTVKASPADNWQFNFKDAFLKVLPNNEQNLVAKVANKVASKFKQTMPPLRVEMSSEIPLTHGLGSSSSAIVAGIELANHFVQLNLTQEQKILIATEIEGHPDNVGPCVTGGLFIGAYENGVLFYETADFNHVGIILSIPDYELSTAEVRKVLPAEYSKEAIILQNAYSNIMTAAMLKGDFEKMGAMMMKDLIHEPYRQPLIKEFDAVKNIALTTGAFATVISGAGPTILTLCPVERKEAILQSLNSMVPECRHEITTVYP</sequence>
<dbReference type="InterPro" id="IPR013750">
    <property type="entry name" value="GHMP_kinase_C_dom"/>
</dbReference>
<evidence type="ECO:0000256" key="7">
    <source>
        <dbReference type="ARBA" id="ARBA00022697"/>
    </source>
</evidence>
<dbReference type="PIRSF" id="PIRSF000676">
    <property type="entry name" value="Homoser_kin"/>
    <property type="match status" value="1"/>
</dbReference>
<evidence type="ECO:0000256" key="11">
    <source>
        <dbReference type="ARBA" id="ARBA00049375"/>
    </source>
</evidence>
<keyword evidence="17" id="KW-1185">Reference proteome</keyword>
<evidence type="ECO:0000313" key="17">
    <source>
        <dbReference type="Proteomes" id="UP000189941"/>
    </source>
</evidence>
<dbReference type="Gene3D" id="3.30.230.10">
    <property type="match status" value="1"/>
</dbReference>